<dbReference type="RefSeq" id="WP_090555995.1">
    <property type="nucleotide sequence ID" value="NZ_FNRA01000003.1"/>
</dbReference>
<dbReference type="Proteomes" id="UP000198850">
    <property type="component" value="Unassembled WGS sequence"/>
</dbReference>
<organism evidence="3 4">
    <name type="scientific">Pedobacter hartonius</name>
    <dbReference type="NCBI Taxonomy" id="425514"/>
    <lineage>
        <taxon>Bacteria</taxon>
        <taxon>Pseudomonadati</taxon>
        <taxon>Bacteroidota</taxon>
        <taxon>Sphingobacteriia</taxon>
        <taxon>Sphingobacteriales</taxon>
        <taxon>Sphingobacteriaceae</taxon>
        <taxon>Pedobacter</taxon>
    </lineage>
</organism>
<dbReference type="InterPro" id="IPR003141">
    <property type="entry name" value="Pol/His_phosphatase_N"/>
</dbReference>
<dbReference type="AlphaFoldDB" id="A0A1H4BLI0"/>
<dbReference type="OrthoDB" id="9804333at2"/>
<dbReference type="GO" id="GO:0004534">
    <property type="term" value="F:5'-3' RNA exonuclease activity"/>
    <property type="evidence" value="ECO:0007669"/>
    <property type="project" value="TreeGrafter"/>
</dbReference>
<dbReference type="InterPro" id="IPR052018">
    <property type="entry name" value="PHP_domain"/>
</dbReference>
<evidence type="ECO:0000313" key="4">
    <source>
        <dbReference type="Proteomes" id="UP000198850"/>
    </source>
</evidence>
<evidence type="ECO:0000256" key="1">
    <source>
        <dbReference type="SAM" id="SignalP"/>
    </source>
</evidence>
<gene>
    <name evidence="3" type="ORF">SAMN05443550_103385</name>
</gene>
<dbReference type="EMBL" id="FNRA01000003">
    <property type="protein sequence ID" value="SEA48682.1"/>
    <property type="molecule type" value="Genomic_DNA"/>
</dbReference>
<dbReference type="PANTHER" id="PTHR42924">
    <property type="entry name" value="EXONUCLEASE"/>
    <property type="match status" value="1"/>
</dbReference>
<feature type="signal peptide" evidence="1">
    <location>
        <begin position="1"/>
        <end position="20"/>
    </location>
</feature>
<dbReference type="STRING" id="425514.SAMN05443550_103385"/>
<feature type="domain" description="Polymerase/histidinol phosphatase N-terminal" evidence="2">
    <location>
        <begin position="165"/>
        <end position="229"/>
    </location>
</feature>
<protein>
    <recommendedName>
        <fullName evidence="2">Polymerase/histidinol phosphatase N-terminal domain-containing protein</fullName>
    </recommendedName>
</protein>
<dbReference type="SUPFAM" id="SSF89550">
    <property type="entry name" value="PHP domain-like"/>
    <property type="match status" value="1"/>
</dbReference>
<dbReference type="PANTHER" id="PTHR42924:SF3">
    <property type="entry name" value="POLYMERASE_HISTIDINOL PHOSPHATASE N-TERMINAL DOMAIN-CONTAINING PROTEIN"/>
    <property type="match status" value="1"/>
</dbReference>
<feature type="chain" id="PRO_5011575880" description="Polymerase/histidinol phosphatase N-terminal domain-containing protein" evidence="1">
    <location>
        <begin position="21"/>
        <end position="465"/>
    </location>
</feature>
<keyword evidence="1" id="KW-0732">Signal</keyword>
<accession>A0A1H4BLI0</accession>
<dbReference type="InterPro" id="IPR016195">
    <property type="entry name" value="Pol/histidinol_Pase-like"/>
</dbReference>
<dbReference type="NCBIfam" id="NF038032">
    <property type="entry name" value="CehA_McbA_metalo"/>
    <property type="match status" value="1"/>
</dbReference>
<proteinExistence type="predicted"/>
<sequence>MKKHLRLLLFLQLTVLFVSAQDSSKVVRKGFIPKDKLFELLYVPFDVPAGTTEIRVKERYDKMKVNVLNMGIYDANGYQDAAGFRGWSGGAKKEFFIAEASASTGYIAGNINAGTWNILVYPSTIAPEGLSWTLEITLVPGKQQKIVEGKPAAVQLNTIAGWYRGDLHMHTLHSDGRRTTDELVAEAKAKKLDYIISTEHNTNAANLNWGRYDSKDLLIINGEEVTSTRYGHWNAIGLDAKTVVDWRYKPEDGIIGKYVGRVHQDGGLAIINHPFYDKGDKTFKFDEKEFDGIEIWNGEWNVLNALALKWWDESLRKGVKKIAIGASDTHIASGSPNNLGRPQTVVFAKGLSKNAILEGIKKGRVYIAAGDSVSLQLTVNSAGKTYGIGDQLPKNTAADVHLTVKGCKNTVLMVIGDKGLISSHQLADDVQTIDMKVKPGSSSYIRVEVRKADQTMVALTNPVWL</sequence>
<dbReference type="SMART" id="SM00481">
    <property type="entry name" value="POLIIIAc"/>
    <property type="match status" value="1"/>
</dbReference>
<name>A0A1H4BLI0_9SPHI</name>
<dbReference type="Gene3D" id="3.20.20.140">
    <property type="entry name" value="Metal-dependent hydrolases"/>
    <property type="match status" value="1"/>
</dbReference>
<evidence type="ECO:0000259" key="2">
    <source>
        <dbReference type="SMART" id="SM00481"/>
    </source>
</evidence>
<evidence type="ECO:0000313" key="3">
    <source>
        <dbReference type="EMBL" id="SEA48682.1"/>
    </source>
</evidence>
<dbReference type="GO" id="GO:0035312">
    <property type="term" value="F:5'-3' DNA exonuclease activity"/>
    <property type="evidence" value="ECO:0007669"/>
    <property type="project" value="TreeGrafter"/>
</dbReference>
<keyword evidence="4" id="KW-1185">Reference proteome</keyword>
<reference evidence="3 4" key="1">
    <citation type="submission" date="2016-10" db="EMBL/GenBank/DDBJ databases">
        <authorList>
            <person name="de Groot N.N."/>
        </authorList>
    </citation>
    <scope>NUCLEOTIDE SEQUENCE [LARGE SCALE GENOMIC DNA]</scope>
    <source>
        <strain evidence="3 4">DSM 19033</strain>
    </source>
</reference>
<dbReference type="CDD" id="cd07432">
    <property type="entry name" value="PHP_HisPPase"/>
    <property type="match status" value="1"/>
</dbReference>